<evidence type="ECO:0000256" key="5">
    <source>
        <dbReference type="SAM" id="SignalP"/>
    </source>
</evidence>
<evidence type="ECO:0000256" key="3">
    <source>
        <dbReference type="ARBA" id="ARBA00022729"/>
    </source>
</evidence>
<organism evidence="7 9">
    <name type="scientific">Salinicoccus roseus</name>
    <dbReference type="NCBI Taxonomy" id="45670"/>
    <lineage>
        <taxon>Bacteria</taxon>
        <taxon>Bacillati</taxon>
        <taxon>Bacillota</taxon>
        <taxon>Bacilli</taxon>
        <taxon>Bacillales</taxon>
        <taxon>Staphylococcaceae</taxon>
        <taxon>Salinicoccus</taxon>
    </lineage>
</organism>
<reference evidence="7 9" key="1">
    <citation type="submission" date="2015-01" db="EMBL/GenBank/DDBJ databases">
        <title>Genome sequences of high lactate-tolerant strain Salinicoccus roseus W12 with industrial interest.</title>
        <authorList>
            <person name="Wang H."/>
            <person name="Yu B."/>
        </authorList>
    </citation>
    <scope>NUCLEOTIDE SEQUENCE [LARGE SCALE GENOMIC DNA]</scope>
    <source>
        <strain evidence="7 9">W12</strain>
    </source>
</reference>
<dbReference type="GO" id="GO:1904680">
    <property type="term" value="F:peptide transmembrane transporter activity"/>
    <property type="evidence" value="ECO:0007669"/>
    <property type="project" value="TreeGrafter"/>
</dbReference>
<reference evidence="8" key="3">
    <citation type="submission" date="2022-12" db="EMBL/GenBank/DDBJ databases">
        <title>Genome analysis and biological profiling of marine Salinicoccus roseus MOSEL-ME25.</title>
        <authorList>
            <person name="Mirza F.T."/>
            <person name="Xie Y."/>
            <person name="Shinwari Z.K."/>
        </authorList>
    </citation>
    <scope>NUCLEOTIDE SEQUENCE</scope>
    <source>
        <strain evidence="8">MOSEL-ME25</strain>
    </source>
</reference>
<dbReference type="PANTHER" id="PTHR30290:SF9">
    <property type="entry name" value="OLIGOPEPTIDE-BINDING PROTEIN APPA"/>
    <property type="match status" value="1"/>
</dbReference>
<dbReference type="InterPro" id="IPR000914">
    <property type="entry name" value="SBP_5_dom"/>
</dbReference>
<dbReference type="GeneID" id="77844960"/>
<dbReference type="STRING" id="45670.SN16_05280"/>
<comment type="caution">
    <text evidence="7">The sequence shown here is derived from an EMBL/GenBank/DDBJ whole genome shotgun (WGS) entry which is preliminary data.</text>
</comment>
<dbReference type="InterPro" id="IPR030678">
    <property type="entry name" value="Peptide/Ni-bd"/>
</dbReference>
<dbReference type="Proteomes" id="UP000031546">
    <property type="component" value="Unassembled WGS sequence"/>
</dbReference>
<dbReference type="OrthoDB" id="9771733at2"/>
<dbReference type="AlphaFoldDB" id="A0A0C2HNC0"/>
<dbReference type="EMBL" id="JXII01000004">
    <property type="protein sequence ID" value="KIH70971.1"/>
    <property type="molecule type" value="Genomic_DNA"/>
</dbReference>
<keyword evidence="2" id="KW-0813">Transport</keyword>
<dbReference type="PIRSF" id="PIRSF002741">
    <property type="entry name" value="MppA"/>
    <property type="match status" value="1"/>
</dbReference>
<dbReference type="GO" id="GO:0015833">
    <property type="term" value="P:peptide transport"/>
    <property type="evidence" value="ECO:0007669"/>
    <property type="project" value="TreeGrafter"/>
</dbReference>
<evidence type="ECO:0000259" key="6">
    <source>
        <dbReference type="Pfam" id="PF00496"/>
    </source>
</evidence>
<dbReference type="RefSeq" id="WP_040105572.1">
    <property type="nucleotide sequence ID" value="NZ_JABEVU030000001.1"/>
</dbReference>
<evidence type="ECO:0000256" key="1">
    <source>
        <dbReference type="ARBA" id="ARBA00005695"/>
    </source>
</evidence>
<keyword evidence="3 5" id="KW-0732">Signal</keyword>
<dbReference type="PROSITE" id="PS51257">
    <property type="entry name" value="PROKAR_LIPOPROTEIN"/>
    <property type="match status" value="1"/>
</dbReference>
<keyword evidence="10" id="KW-1185">Reference proteome</keyword>
<evidence type="ECO:0000313" key="9">
    <source>
        <dbReference type="Proteomes" id="UP000031546"/>
    </source>
</evidence>
<feature type="region of interest" description="Disordered" evidence="4">
    <location>
        <begin position="26"/>
        <end position="54"/>
    </location>
</feature>
<evidence type="ECO:0000313" key="7">
    <source>
        <dbReference type="EMBL" id="KIH70971.1"/>
    </source>
</evidence>
<gene>
    <name evidence="8" type="ORF">F7P68_0006625</name>
    <name evidence="7" type="ORF">SN16_05280</name>
</gene>
<sequence>MNKRYFMLLLVFILTLALAACTDDSNVEEGADGSADGESTSEDSEASGGSGSGDLTIAMMDDAVTLDPHGSNDSASAQVRRNIYETLVFQETDMELAPGLAEEWEATEDDVWTFTLREGTTFHEGSEFTAEDVKATMDRVRDTAVASQVAFLFEMISEVEVVGDYEVNMHTEYPFAPLPSHLAHNTAGIMSKDIIDRDYQAALDEAGVDMTADEYYELREEGGSEYDDVAEQISEHLGSVIGSEADGTNHLMFESRSAGEETVLEKFDDFQGGDREFETVTFRVIPENGARMAELETGGIQVAGDVDSSSAVRVEEGEETELVEQESVRMSYLGFNTEKEPFDDVKVRQAISYAIDRDEIISGVYDDMGIKAEGPLAPDVWGHDENLEGVEYDMERAKELLSETDVADGFETTIWVDEDPQIIDTAVYIQEKLSELNIDVQVEQFEWGTYLDRTAQGDHEMFILGWTTVTADADYGLYALFHSNSHGETGNRSFYTNEEVDSLLDEGRTEPDEDTRFEAYSQAQEILIEEAPAAYLFHTNFAIGVNSSQVSGVDLDPVGNIRIENVTFE</sequence>
<dbReference type="PANTHER" id="PTHR30290">
    <property type="entry name" value="PERIPLASMIC BINDING COMPONENT OF ABC TRANSPORTER"/>
    <property type="match status" value="1"/>
</dbReference>
<dbReference type="InterPro" id="IPR039424">
    <property type="entry name" value="SBP_5"/>
</dbReference>
<dbReference type="Pfam" id="PF00496">
    <property type="entry name" value="SBP_bac_5"/>
    <property type="match status" value="1"/>
</dbReference>
<name>A0A0C2HNC0_9STAP</name>
<reference evidence="8" key="2">
    <citation type="submission" date="2020-04" db="EMBL/GenBank/DDBJ databases">
        <authorList>
            <person name="Tanveer F."/>
            <person name="Xie Y."/>
            <person name="Shinwari Z.K."/>
        </authorList>
    </citation>
    <scope>NUCLEOTIDE SEQUENCE</scope>
    <source>
        <strain evidence="8">MOSEL-ME25</strain>
    </source>
</reference>
<evidence type="ECO:0000256" key="4">
    <source>
        <dbReference type="SAM" id="MobiDB-lite"/>
    </source>
</evidence>
<evidence type="ECO:0000313" key="10">
    <source>
        <dbReference type="Proteomes" id="UP000527860"/>
    </source>
</evidence>
<feature type="domain" description="Solute-binding protein family 5" evidence="6">
    <location>
        <begin position="95"/>
        <end position="485"/>
    </location>
</feature>
<feature type="chain" id="PRO_5038375662" evidence="5">
    <location>
        <begin position="20"/>
        <end position="569"/>
    </location>
</feature>
<dbReference type="GO" id="GO:0042597">
    <property type="term" value="C:periplasmic space"/>
    <property type="evidence" value="ECO:0007669"/>
    <property type="project" value="UniProtKB-ARBA"/>
</dbReference>
<dbReference type="GO" id="GO:0043190">
    <property type="term" value="C:ATP-binding cassette (ABC) transporter complex"/>
    <property type="evidence" value="ECO:0007669"/>
    <property type="project" value="InterPro"/>
</dbReference>
<dbReference type="SUPFAM" id="SSF53850">
    <property type="entry name" value="Periplasmic binding protein-like II"/>
    <property type="match status" value="1"/>
</dbReference>
<feature type="signal peptide" evidence="5">
    <location>
        <begin position="1"/>
        <end position="19"/>
    </location>
</feature>
<proteinExistence type="inferred from homology"/>
<dbReference type="Gene3D" id="3.10.105.10">
    <property type="entry name" value="Dipeptide-binding Protein, Domain 3"/>
    <property type="match status" value="1"/>
</dbReference>
<evidence type="ECO:0000256" key="2">
    <source>
        <dbReference type="ARBA" id="ARBA00022448"/>
    </source>
</evidence>
<dbReference type="Proteomes" id="UP000527860">
    <property type="component" value="Unassembled WGS sequence"/>
</dbReference>
<protein>
    <submittedName>
        <fullName evidence="7 8">ABC transporter substrate-binding protein</fullName>
    </submittedName>
</protein>
<dbReference type="Gene3D" id="3.40.190.10">
    <property type="entry name" value="Periplasmic binding protein-like II"/>
    <property type="match status" value="2"/>
</dbReference>
<dbReference type="CDD" id="cd08499">
    <property type="entry name" value="PBP2_Ylib_like"/>
    <property type="match status" value="1"/>
</dbReference>
<comment type="similarity">
    <text evidence="1">Belongs to the bacterial solute-binding protein 5 family.</text>
</comment>
<accession>A0A0C2HNC0</accession>
<evidence type="ECO:0000313" key="8">
    <source>
        <dbReference type="EMBL" id="MDB0580198.1"/>
    </source>
</evidence>
<dbReference type="EMBL" id="JABEVU030000001">
    <property type="protein sequence ID" value="MDB0580198.1"/>
    <property type="molecule type" value="Genomic_DNA"/>
</dbReference>